<dbReference type="GO" id="GO:0005506">
    <property type="term" value="F:iron ion binding"/>
    <property type="evidence" value="ECO:0007669"/>
    <property type="project" value="InterPro"/>
</dbReference>
<evidence type="ECO:0000313" key="12">
    <source>
        <dbReference type="Proteomes" id="UP000001933"/>
    </source>
</evidence>
<dbReference type="InterPro" id="IPR009078">
    <property type="entry name" value="Ferritin-like_SF"/>
</dbReference>
<dbReference type="InParanoid" id="Q2LW56"/>
<feature type="domain" description="Ferritin-like diiron" evidence="10">
    <location>
        <begin position="39"/>
        <end position="182"/>
    </location>
</feature>
<dbReference type="CDD" id="cd00729">
    <property type="entry name" value="rubredoxin_SM"/>
    <property type="match status" value="1"/>
</dbReference>
<organism evidence="11 12">
    <name type="scientific">Syntrophus aciditrophicus (strain SB)</name>
    <dbReference type="NCBI Taxonomy" id="56780"/>
    <lineage>
        <taxon>Bacteria</taxon>
        <taxon>Pseudomonadati</taxon>
        <taxon>Thermodesulfobacteriota</taxon>
        <taxon>Syntrophia</taxon>
        <taxon>Syntrophales</taxon>
        <taxon>Syntrophaceae</taxon>
        <taxon>Syntrophus</taxon>
    </lineage>
</organism>
<evidence type="ECO:0000256" key="7">
    <source>
        <dbReference type="ARBA" id="ARBA00063441"/>
    </source>
</evidence>
<dbReference type="Pfam" id="PF21349">
    <property type="entry name" value="RUBY_RBDX"/>
    <property type="match status" value="1"/>
</dbReference>
<dbReference type="PROSITE" id="PS50903">
    <property type="entry name" value="RUBREDOXIN_LIKE"/>
    <property type="match status" value="1"/>
</dbReference>
<sequence>MQDKVPHSGKKRRDHNAGGMVSGAKISIQFQEEVQFMALLKGTKTEQNLLKSFAGESQARNRYTYFASQAKKEGLEQISWIFTDTADNEKEHAKRFFKYLEGGMVEITASYPAGVIGNTAENLAEAAAGEYEEWSNLYPEFADIADEEGFYEIADLWRQIARAETSHENRYRKLLANLQEGKVFKKDTPVKWRCRNCGYVLENEEAPEKCPSCDHEQAYFEVLAENY</sequence>
<dbReference type="SUPFAM" id="SSF57802">
    <property type="entry name" value="Rubredoxin-like"/>
    <property type="match status" value="1"/>
</dbReference>
<evidence type="ECO:0000256" key="6">
    <source>
        <dbReference type="ARBA" id="ARBA00055868"/>
    </source>
</evidence>
<keyword evidence="2" id="KW-0813">Transport</keyword>
<evidence type="ECO:0000256" key="2">
    <source>
        <dbReference type="ARBA" id="ARBA00022448"/>
    </source>
</evidence>
<dbReference type="HOGENOM" id="CLU_095256_0_1_7"/>
<evidence type="ECO:0000256" key="4">
    <source>
        <dbReference type="ARBA" id="ARBA00022982"/>
    </source>
</evidence>
<feature type="domain" description="Rubredoxin-like" evidence="9">
    <location>
        <begin position="189"/>
        <end position="223"/>
    </location>
</feature>
<gene>
    <name evidence="11" type="ORF">SYN_02523</name>
</gene>
<dbReference type="Pfam" id="PF02915">
    <property type="entry name" value="Rubrerythrin"/>
    <property type="match status" value="1"/>
</dbReference>
<dbReference type="InterPro" id="IPR012347">
    <property type="entry name" value="Ferritin-like"/>
</dbReference>
<dbReference type="Gene3D" id="1.20.1260.10">
    <property type="match status" value="1"/>
</dbReference>
<keyword evidence="4" id="KW-0249">Electron transport</keyword>
<dbReference type="InterPro" id="IPR048574">
    <property type="entry name" value="RUBY_RBDX"/>
</dbReference>
<dbReference type="AlphaFoldDB" id="Q2LW56"/>
<proteinExistence type="predicted"/>
<dbReference type="CDD" id="cd01041">
    <property type="entry name" value="Rubrerythrin"/>
    <property type="match status" value="1"/>
</dbReference>
<dbReference type="Gene3D" id="2.20.28.10">
    <property type="match status" value="1"/>
</dbReference>
<keyword evidence="12" id="KW-1185">Reference proteome</keyword>
<dbReference type="InterPro" id="IPR052364">
    <property type="entry name" value="Rubrerythrin"/>
</dbReference>
<dbReference type="PANTHER" id="PTHR43865:SF1">
    <property type="entry name" value="RUBRERYTHRIN-RELATED"/>
    <property type="match status" value="1"/>
</dbReference>
<dbReference type="FunFam" id="2.20.28.10:FF:000018">
    <property type="entry name" value="Rubrerythrin"/>
    <property type="match status" value="1"/>
</dbReference>
<dbReference type="GO" id="GO:0016491">
    <property type="term" value="F:oxidoreductase activity"/>
    <property type="evidence" value="ECO:0007669"/>
    <property type="project" value="InterPro"/>
</dbReference>
<comment type="function">
    <text evidence="6">May provide oxidative stress protection via catalytic reduction of intracellular hydrogen peroxide.</text>
</comment>
<evidence type="ECO:0000259" key="9">
    <source>
        <dbReference type="PROSITE" id="PS50903"/>
    </source>
</evidence>
<dbReference type="SUPFAM" id="SSF47240">
    <property type="entry name" value="Ferritin-like"/>
    <property type="match status" value="1"/>
</dbReference>
<comment type="cofactor">
    <cofactor evidence="1">
        <name>Fe(3+)</name>
        <dbReference type="ChEBI" id="CHEBI:29034"/>
    </cofactor>
</comment>
<dbReference type="NCBIfam" id="NF045767">
    <property type="entry name" value="RuberyRbr"/>
    <property type="match status" value="1"/>
</dbReference>
<dbReference type="Proteomes" id="UP000001933">
    <property type="component" value="Chromosome"/>
</dbReference>
<dbReference type="PROSITE" id="PS50905">
    <property type="entry name" value="FERRITIN_LIKE"/>
    <property type="match status" value="1"/>
</dbReference>
<evidence type="ECO:0000256" key="1">
    <source>
        <dbReference type="ARBA" id="ARBA00001965"/>
    </source>
</evidence>
<comment type="subunit">
    <text evidence="7">Homodimer. Possesses two rubredoxin-like centers and two non-sulfur oxo-bridged di-iron centers per dimer.</text>
</comment>
<protein>
    <recommendedName>
        <fullName evidence="8">Rubrerythrin</fullName>
    </recommendedName>
</protein>
<dbReference type="InterPro" id="IPR003251">
    <property type="entry name" value="Rr_diiron-bd_dom"/>
</dbReference>
<dbReference type="EMBL" id="CP000252">
    <property type="protein sequence ID" value="ABC78317.1"/>
    <property type="molecule type" value="Genomic_DNA"/>
</dbReference>
<evidence type="ECO:0000256" key="8">
    <source>
        <dbReference type="ARBA" id="ARBA00069213"/>
    </source>
</evidence>
<dbReference type="InterPro" id="IPR024934">
    <property type="entry name" value="Rubredoxin-like_dom"/>
</dbReference>
<evidence type="ECO:0000256" key="5">
    <source>
        <dbReference type="ARBA" id="ARBA00023004"/>
    </source>
</evidence>
<keyword evidence="5" id="KW-0408">Iron</keyword>
<evidence type="ECO:0000259" key="10">
    <source>
        <dbReference type="PROSITE" id="PS50905"/>
    </source>
</evidence>
<reference evidence="11 12" key="1">
    <citation type="journal article" date="2007" name="Proc. Natl. Acad. Sci. U.S.A.">
        <title>The genome of Syntrophus aciditrophicus: life at the thermodynamic limit of microbial growth.</title>
        <authorList>
            <person name="McInerney M.J."/>
            <person name="Rohlin L."/>
            <person name="Mouttaki H."/>
            <person name="Kim U."/>
            <person name="Krupp R.S."/>
            <person name="Rios-Hernandez L."/>
            <person name="Sieber J."/>
            <person name="Struchtemeyer C.G."/>
            <person name="Bhattacharyya A."/>
            <person name="Campbell J.W."/>
            <person name="Gunsalus R.P."/>
        </authorList>
    </citation>
    <scope>NUCLEOTIDE SEQUENCE [LARGE SCALE GENOMIC DNA]</scope>
    <source>
        <strain evidence="11 12">SB</strain>
    </source>
</reference>
<dbReference type="STRING" id="56780.SYN_02523"/>
<evidence type="ECO:0000256" key="3">
    <source>
        <dbReference type="ARBA" id="ARBA00022723"/>
    </source>
</evidence>
<dbReference type="KEGG" id="sat:SYN_02523"/>
<dbReference type="InterPro" id="IPR009040">
    <property type="entry name" value="Ferritin-like_diiron"/>
</dbReference>
<keyword evidence="3" id="KW-0479">Metal-binding</keyword>
<dbReference type="eggNOG" id="COG1592">
    <property type="taxonomic scope" value="Bacteria"/>
</dbReference>
<name>Q2LW56_SYNAS</name>
<dbReference type="PANTHER" id="PTHR43865">
    <property type="entry name" value="RUBRERYTHRIN-RELATED"/>
    <property type="match status" value="1"/>
</dbReference>
<evidence type="ECO:0000313" key="11">
    <source>
        <dbReference type="EMBL" id="ABC78317.1"/>
    </source>
</evidence>
<accession>Q2LW56</accession>